<dbReference type="OrthoDB" id="9775595at2"/>
<dbReference type="AlphaFoldDB" id="A0A3M0GB60"/>
<proteinExistence type="predicted"/>
<comment type="caution">
    <text evidence="1">The sequence shown here is derived from an EMBL/GenBank/DDBJ whole genome shotgun (WGS) entry which is preliminary data.</text>
</comment>
<protein>
    <submittedName>
        <fullName evidence="1">Uncharacterized protein</fullName>
    </submittedName>
</protein>
<dbReference type="RefSeq" id="WP_121900094.1">
    <property type="nucleotide sequence ID" value="NZ_REFW01000001.1"/>
</dbReference>
<organism evidence="1 2">
    <name type="scientific">Tessaracoccus antarcticus</name>
    <dbReference type="NCBI Taxonomy" id="2479848"/>
    <lineage>
        <taxon>Bacteria</taxon>
        <taxon>Bacillati</taxon>
        <taxon>Actinomycetota</taxon>
        <taxon>Actinomycetes</taxon>
        <taxon>Propionibacteriales</taxon>
        <taxon>Propionibacteriaceae</taxon>
        <taxon>Tessaracoccus</taxon>
    </lineage>
</organism>
<accession>A0A3M0GB60</accession>
<keyword evidence="2" id="KW-1185">Reference proteome</keyword>
<evidence type="ECO:0000313" key="2">
    <source>
        <dbReference type="Proteomes" id="UP000275256"/>
    </source>
</evidence>
<sequence>MSESLGSVPDGQRVTVRRRLEDGRPTDTVGVVTGRDEESVTLETRQGPVRVVLSTVQVFKLVTPAPWRIANFLRRGELAVLSLSTLLGPDAPTEETVELIEDLLGAETPVFLLTEDAGQAVAELEGHGLGHLSPLLLTPTADQPGSDVLALAHARLQDQLGEVVAAGGVHFTATDPHAVEAARQFGWEARIFTPPS</sequence>
<name>A0A3M0GB60_9ACTN</name>
<reference evidence="1 2" key="1">
    <citation type="submission" date="2018-10" db="EMBL/GenBank/DDBJ databases">
        <title>Tessaracoccus antarcticuss sp. nov., isolated from sediment.</title>
        <authorList>
            <person name="Zhou L.Y."/>
            <person name="Du Z.J."/>
        </authorList>
    </citation>
    <scope>NUCLEOTIDE SEQUENCE [LARGE SCALE GENOMIC DNA]</scope>
    <source>
        <strain evidence="1 2">JDX10</strain>
    </source>
</reference>
<gene>
    <name evidence="1" type="ORF">EAX62_02600</name>
</gene>
<evidence type="ECO:0000313" key="1">
    <source>
        <dbReference type="EMBL" id="RMB61547.1"/>
    </source>
</evidence>
<dbReference type="EMBL" id="REFW01000001">
    <property type="protein sequence ID" value="RMB61547.1"/>
    <property type="molecule type" value="Genomic_DNA"/>
</dbReference>
<dbReference type="Proteomes" id="UP000275256">
    <property type="component" value="Unassembled WGS sequence"/>
</dbReference>